<gene>
    <name evidence="1" type="ORF">MNBD_GAMMA08-2397</name>
</gene>
<reference evidence="1" key="1">
    <citation type="submission" date="2018-06" db="EMBL/GenBank/DDBJ databases">
        <authorList>
            <person name="Zhirakovskaya E."/>
        </authorList>
    </citation>
    <scope>NUCLEOTIDE SEQUENCE</scope>
</reference>
<evidence type="ECO:0008006" key="2">
    <source>
        <dbReference type="Google" id="ProtNLM"/>
    </source>
</evidence>
<evidence type="ECO:0000313" key="1">
    <source>
        <dbReference type="EMBL" id="VAW67823.1"/>
    </source>
</evidence>
<sequence length="80" mass="8923">MPLNKFLFILILNAFIPALSHAESIISITSGRGEPFVNSQQNGFYDQIVKQMFQRINVKAKTISLPSERSLINANTGIDD</sequence>
<feature type="non-terminal residue" evidence="1">
    <location>
        <position position="80"/>
    </location>
</feature>
<name>A0A3B0XUH1_9ZZZZ</name>
<dbReference type="EMBL" id="UOFH01000407">
    <property type="protein sequence ID" value="VAW67823.1"/>
    <property type="molecule type" value="Genomic_DNA"/>
</dbReference>
<proteinExistence type="predicted"/>
<accession>A0A3B0XUH1</accession>
<protein>
    <recommendedName>
        <fullName evidence="2">Solute-binding protein family 3/N-terminal domain-containing protein</fullName>
    </recommendedName>
</protein>
<dbReference type="AlphaFoldDB" id="A0A3B0XUH1"/>
<organism evidence="1">
    <name type="scientific">hydrothermal vent metagenome</name>
    <dbReference type="NCBI Taxonomy" id="652676"/>
    <lineage>
        <taxon>unclassified sequences</taxon>
        <taxon>metagenomes</taxon>
        <taxon>ecological metagenomes</taxon>
    </lineage>
</organism>